<feature type="transmembrane region" description="Helical" evidence="2">
    <location>
        <begin position="217"/>
        <end position="238"/>
    </location>
</feature>
<evidence type="ECO:0000313" key="4">
    <source>
        <dbReference type="EMBL" id="CAL5051181.1"/>
    </source>
</evidence>
<feature type="domain" description="PGG" evidence="3">
    <location>
        <begin position="95"/>
        <end position="209"/>
    </location>
</feature>
<evidence type="ECO:0000256" key="2">
    <source>
        <dbReference type="SAM" id="Phobius"/>
    </source>
</evidence>
<dbReference type="Proteomes" id="UP001497457">
    <property type="component" value="Chromosome 36b"/>
</dbReference>
<keyword evidence="2" id="KW-0812">Transmembrane</keyword>
<dbReference type="EMBL" id="OZ075146">
    <property type="protein sequence ID" value="CAL5051181.1"/>
    <property type="molecule type" value="Genomic_DNA"/>
</dbReference>
<reference evidence="4" key="1">
    <citation type="submission" date="2024-10" db="EMBL/GenBank/DDBJ databases">
        <authorList>
            <person name="Ryan C."/>
        </authorList>
    </citation>
    <scope>NUCLEOTIDE SEQUENCE [LARGE SCALE GENOMIC DNA]</scope>
</reference>
<evidence type="ECO:0000313" key="5">
    <source>
        <dbReference type="Proteomes" id="UP001497457"/>
    </source>
</evidence>
<gene>
    <name evidence="4" type="ORF">URODEC1_LOCUS91983</name>
</gene>
<dbReference type="AlphaFoldDB" id="A0ABC9E655"/>
<dbReference type="Pfam" id="PF13962">
    <property type="entry name" value="PGG"/>
    <property type="match status" value="1"/>
</dbReference>
<keyword evidence="5" id="KW-1185">Reference proteome</keyword>
<keyword evidence="2" id="KW-0472">Membrane</keyword>
<name>A0ABC9E655_9POAL</name>
<feature type="transmembrane region" description="Helical" evidence="2">
    <location>
        <begin position="185"/>
        <end position="205"/>
    </location>
</feature>
<feature type="region of interest" description="Disordered" evidence="1">
    <location>
        <begin position="1"/>
        <end position="25"/>
    </location>
</feature>
<feature type="transmembrane region" description="Helical" evidence="2">
    <location>
        <begin position="101"/>
        <end position="120"/>
    </location>
</feature>
<evidence type="ECO:0000259" key="3">
    <source>
        <dbReference type="Pfam" id="PF13962"/>
    </source>
</evidence>
<keyword evidence="2" id="KW-1133">Transmembrane helix</keyword>
<protein>
    <recommendedName>
        <fullName evidence="3">PGG domain-containing protein</fullName>
    </recommendedName>
</protein>
<dbReference type="InterPro" id="IPR026961">
    <property type="entry name" value="PGG_dom"/>
</dbReference>
<evidence type="ECO:0000256" key="1">
    <source>
        <dbReference type="SAM" id="MobiDB-lite"/>
    </source>
</evidence>
<accession>A0ABC9E655</accession>
<sequence>MSVEITMDPICSPPPSLESPPTAGEVADDVKEAPTVNCKPMYVFVSPGVVPGDGAEAATVVLPPAYAGVVYLHQHHERRLMGEERVNDDPKKKREKWLNEMRGWLIVVAVLIASITYQAGLNPPGGFQQETDPTTGLWAGDPVLKSISPIRYIAFFYLNATAFLSSLAIIALLMKESFYHSELKVEALEFIVVFDLVVLAGAYLVGTTRSIQMSLYANGFAMAVLFFFYAVYTMQFLFKLCGSSL</sequence>
<feature type="transmembrane region" description="Helical" evidence="2">
    <location>
        <begin position="152"/>
        <end position="173"/>
    </location>
</feature>
<proteinExistence type="predicted"/>
<dbReference type="PANTHER" id="PTHR24177:SF432">
    <property type="entry name" value="OS06G0286146 PROTEIN"/>
    <property type="match status" value="1"/>
</dbReference>
<dbReference type="PANTHER" id="PTHR24177">
    <property type="entry name" value="CASKIN"/>
    <property type="match status" value="1"/>
</dbReference>
<organism evidence="4 5">
    <name type="scientific">Urochloa decumbens</name>
    <dbReference type="NCBI Taxonomy" id="240449"/>
    <lineage>
        <taxon>Eukaryota</taxon>
        <taxon>Viridiplantae</taxon>
        <taxon>Streptophyta</taxon>
        <taxon>Embryophyta</taxon>
        <taxon>Tracheophyta</taxon>
        <taxon>Spermatophyta</taxon>
        <taxon>Magnoliopsida</taxon>
        <taxon>Liliopsida</taxon>
        <taxon>Poales</taxon>
        <taxon>Poaceae</taxon>
        <taxon>PACMAD clade</taxon>
        <taxon>Panicoideae</taxon>
        <taxon>Panicodae</taxon>
        <taxon>Paniceae</taxon>
        <taxon>Melinidinae</taxon>
        <taxon>Urochloa</taxon>
    </lineage>
</organism>